<feature type="transmembrane region" description="Helical" evidence="1">
    <location>
        <begin position="35"/>
        <end position="68"/>
    </location>
</feature>
<evidence type="ECO:0000313" key="2">
    <source>
        <dbReference type="EMBL" id="MFC4409292.1"/>
    </source>
</evidence>
<dbReference type="EMBL" id="JBHSEC010000002">
    <property type="protein sequence ID" value="MFC4409292.1"/>
    <property type="molecule type" value="Genomic_DNA"/>
</dbReference>
<accession>A0ABV8X043</accession>
<keyword evidence="2" id="KW-0378">Hydrolase</keyword>
<keyword evidence="1" id="KW-0472">Membrane</keyword>
<protein>
    <submittedName>
        <fullName evidence="2">Sigma-E processing peptidase SpoIIGA</fullName>
        <ecNumber evidence="2">3.4.23.-</ecNumber>
    </submittedName>
</protein>
<reference evidence="3" key="1">
    <citation type="journal article" date="2019" name="Int. J. Syst. Evol. Microbiol.">
        <title>The Global Catalogue of Microorganisms (GCM) 10K type strain sequencing project: providing services to taxonomists for standard genome sequencing and annotation.</title>
        <authorList>
            <consortium name="The Broad Institute Genomics Platform"/>
            <consortium name="The Broad Institute Genome Sequencing Center for Infectious Disease"/>
            <person name="Wu L."/>
            <person name="Ma J."/>
        </authorList>
    </citation>
    <scope>NUCLEOTIDE SEQUENCE [LARGE SCALE GENOMIC DNA]</scope>
    <source>
        <strain evidence="3">CCUG 59778</strain>
    </source>
</reference>
<feature type="transmembrane region" description="Helical" evidence="1">
    <location>
        <begin position="105"/>
        <end position="122"/>
    </location>
</feature>
<name>A0ABV8X043_9LACT</name>
<dbReference type="Proteomes" id="UP001595817">
    <property type="component" value="Unassembled WGS sequence"/>
</dbReference>
<dbReference type="EC" id="3.4.23.-" evidence="2"/>
<keyword evidence="3" id="KW-1185">Reference proteome</keyword>
<proteinExistence type="predicted"/>
<gene>
    <name evidence="2" type="ORF">ACFOZY_02455</name>
</gene>
<dbReference type="RefSeq" id="WP_378151878.1">
    <property type="nucleotide sequence ID" value="NZ_JBHSEC010000002.1"/>
</dbReference>
<dbReference type="GO" id="GO:0016787">
    <property type="term" value="F:hydrolase activity"/>
    <property type="evidence" value="ECO:0007669"/>
    <property type="project" value="UniProtKB-KW"/>
</dbReference>
<dbReference type="Pfam" id="PF03419">
    <property type="entry name" value="Peptidase_U4"/>
    <property type="match status" value="1"/>
</dbReference>
<feature type="transmembrane region" description="Helical" evidence="1">
    <location>
        <begin position="7"/>
        <end position="29"/>
    </location>
</feature>
<keyword evidence="1" id="KW-1133">Transmembrane helix</keyword>
<organism evidence="2 3">
    <name type="scientific">Chungangia koreensis</name>
    <dbReference type="NCBI Taxonomy" id="752657"/>
    <lineage>
        <taxon>Bacteria</taxon>
        <taxon>Bacillati</taxon>
        <taxon>Bacillota</taxon>
        <taxon>Bacilli</taxon>
        <taxon>Lactobacillales</taxon>
        <taxon>Chungangia</taxon>
    </lineage>
</organism>
<feature type="transmembrane region" description="Helical" evidence="1">
    <location>
        <begin position="80"/>
        <end position="99"/>
    </location>
</feature>
<comment type="caution">
    <text evidence="2">The sequence shown here is derived from an EMBL/GenBank/DDBJ whole genome shotgun (WGS) entry which is preliminary data.</text>
</comment>
<keyword evidence="1" id="KW-0812">Transmembrane</keyword>
<evidence type="ECO:0000313" key="3">
    <source>
        <dbReference type="Proteomes" id="UP001595817"/>
    </source>
</evidence>
<dbReference type="InterPro" id="IPR005081">
    <property type="entry name" value="SpoIIGA"/>
</dbReference>
<evidence type="ECO:0000256" key="1">
    <source>
        <dbReference type="SAM" id="Phobius"/>
    </source>
</evidence>
<sequence length="287" mass="32217">MYAEVMIAINTLFNFSMLSFTNKICMYRISFKRLLVSSLIGGTIVTVLGDAIIVVLLSFVFMTAWAFGWRIMEWKRGASVTAIAALFAGGLLTALQPILSAASSYYFVMIACIICYAGLHFFQSKWMDGKVNAMNVQLTHSSEVEVFGKNIPLTVFIDTGNTCTEPLSGKPVHFVAFEAVKHAMDEELIRSLLAWEAGDPTRLSQFPERYRSIIRLIRLSTIQKKETWAIAFRYENWFLGNENGHYLMPGYVVLTKQNTKFPKGADAILHVSAMTTFKNERGKADVS</sequence>